<dbReference type="Pfam" id="PF02277">
    <property type="entry name" value="DBI_PRT"/>
    <property type="match status" value="1"/>
</dbReference>
<protein>
    <recommendedName>
        <fullName evidence="5 11">Nicotinate-nucleotide--dimethylbenzimidazole phosphoribosyltransferase</fullName>
        <shortName evidence="11">NN:DBI PRT</shortName>
        <ecNumber evidence="4 11">2.4.2.21</ecNumber>
    </recommendedName>
    <alternativeName>
        <fullName evidence="9 11">N(1)-alpha-phosphoribosyltransferase</fullName>
    </alternativeName>
</protein>
<dbReference type="NCBIfam" id="TIGR03160">
    <property type="entry name" value="cobT_DBIPRT"/>
    <property type="match status" value="1"/>
</dbReference>
<evidence type="ECO:0000256" key="9">
    <source>
        <dbReference type="ARBA" id="ARBA00030686"/>
    </source>
</evidence>
<dbReference type="CDD" id="cd02439">
    <property type="entry name" value="DMB-PRT_CobT"/>
    <property type="match status" value="1"/>
</dbReference>
<keyword evidence="8 11" id="KW-0808">Transferase</keyword>
<dbReference type="NCBIfam" id="NF000996">
    <property type="entry name" value="PRK00105.1"/>
    <property type="match status" value="1"/>
</dbReference>
<keyword evidence="7 11" id="KW-0328">Glycosyltransferase</keyword>
<dbReference type="Proteomes" id="UP000678513">
    <property type="component" value="Chromosome"/>
</dbReference>
<dbReference type="Gene3D" id="3.40.50.10210">
    <property type="match status" value="1"/>
</dbReference>
<evidence type="ECO:0000256" key="2">
    <source>
        <dbReference type="ARBA" id="ARBA00005049"/>
    </source>
</evidence>
<evidence type="ECO:0000256" key="7">
    <source>
        <dbReference type="ARBA" id="ARBA00022676"/>
    </source>
</evidence>
<proteinExistence type="inferred from homology"/>
<reference evidence="12 13" key="1">
    <citation type="submission" date="2021-03" db="EMBL/GenBank/DDBJ databases">
        <title>Human Oral Microbial Genomes.</title>
        <authorList>
            <person name="Johnston C.D."/>
            <person name="Chen T."/>
            <person name="Dewhirst F.E."/>
        </authorList>
    </citation>
    <scope>NUCLEOTIDE SEQUENCE [LARGE SCALE GENOMIC DNA]</scope>
    <source>
        <strain evidence="12 13">DSMZ 100122</strain>
    </source>
</reference>
<comment type="pathway">
    <text evidence="2 11">Nucleoside biosynthesis; alpha-ribazole biosynthesis; alpha-ribazole from 5,6-dimethylbenzimidazole: step 1/2.</text>
</comment>
<dbReference type="GO" id="GO:0008939">
    <property type="term" value="F:nicotinate-nucleotide-dimethylbenzimidazole phosphoribosyltransferase activity"/>
    <property type="evidence" value="ECO:0007669"/>
    <property type="project" value="UniProtKB-EC"/>
</dbReference>
<evidence type="ECO:0000256" key="8">
    <source>
        <dbReference type="ARBA" id="ARBA00022679"/>
    </source>
</evidence>
<keyword evidence="6 11" id="KW-0169">Cobalamin biosynthesis</keyword>
<dbReference type="InterPro" id="IPR023195">
    <property type="entry name" value="Nict_dMeBzImd_PRibTrfase_N"/>
</dbReference>
<dbReference type="PANTHER" id="PTHR43463">
    <property type="entry name" value="NICOTINATE-NUCLEOTIDE--DIMETHYLBENZIMIDAZOLE PHOSPHORIBOSYLTRANSFERASE"/>
    <property type="match status" value="1"/>
</dbReference>
<evidence type="ECO:0000256" key="3">
    <source>
        <dbReference type="ARBA" id="ARBA00007110"/>
    </source>
</evidence>
<comment type="similarity">
    <text evidence="3 11">Belongs to the CobT family.</text>
</comment>
<dbReference type="HAMAP" id="MF_00230">
    <property type="entry name" value="CobT"/>
    <property type="match status" value="1"/>
</dbReference>
<evidence type="ECO:0000256" key="6">
    <source>
        <dbReference type="ARBA" id="ARBA00022573"/>
    </source>
</evidence>
<dbReference type="InterPro" id="IPR003200">
    <property type="entry name" value="Nict_dMeBzImd_PRibTrfase"/>
</dbReference>
<sequence>MGITPAELSALAARITPVEETWLQAGRARQDDLTKPPGSLGELEAVGIRLCGIAAQCPPPVPSHPRVIVFAADHGVYAQGVTPWPQEVSVQMAAGIAIGFAGVSVISRAFGAEVEVFDVGLLQHAEGTTDRRIAAGTADFTQGPAMTREQALAAVSVGIEAADAAIDAGTDVLVPGEVGLSNTTPAAALTAALTGANVAEVTGRGAGADDEMLAHKVSVIQQGLETGRVAELAAQGDALGVLAAVGGFEHAAMAGLMLAAAARRVPVVLDGVVSCSAALVARAFAPSVAGYLIAGHAGVEPAITAAHEALGIRGLVDLGLRLGEGSGGALALPIVRAAALVMNEMGTFSGQGVSKA</sequence>
<dbReference type="PANTHER" id="PTHR43463:SF1">
    <property type="entry name" value="NICOTINATE-NUCLEOTIDE--DIMETHYLBENZIMIDAZOLE PHOSPHORIBOSYLTRANSFERASE"/>
    <property type="match status" value="1"/>
</dbReference>
<dbReference type="Gene3D" id="1.10.1610.10">
    <property type="match status" value="1"/>
</dbReference>
<organism evidence="12 13">
    <name type="scientific">Arachnia rubra</name>
    <dbReference type="NCBI Taxonomy" id="1547448"/>
    <lineage>
        <taxon>Bacteria</taxon>
        <taxon>Bacillati</taxon>
        <taxon>Actinomycetota</taxon>
        <taxon>Actinomycetes</taxon>
        <taxon>Propionibacteriales</taxon>
        <taxon>Propionibacteriaceae</taxon>
        <taxon>Arachnia</taxon>
    </lineage>
</organism>
<evidence type="ECO:0000256" key="10">
    <source>
        <dbReference type="ARBA" id="ARBA00047340"/>
    </source>
</evidence>
<keyword evidence="13" id="KW-1185">Reference proteome</keyword>
<gene>
    <name evidence="11 12" type="primary">cobT</name>
    <name evidence="12" type="ORF">J5A65_09695</name>
</gene>
<feature type="active site" description="Proton acceptor" evidence="11">
    <location>
        <position position="324"/>
    </location>
</feature>
<evidence type="ECO:0000256" key="5">
    <source>
        <dbReference type="ARBA" id="ARBA00015486"/>
    </source>
</evidence>
<name>A0ABX7Y2F6_9ACTN</name>
<evidence type="ECO:0000256" key="11">
    <source>
        <dbReference type="HAMAP-Rule" id="MF_00230"/>
    </source>
</evidence>
<comment type="function">
    <text evidence="1 11">Catalyzes the synthesis of alpha-ribazole-5'-phosphate from nicotinate mononucleotide (NAMN) and 5,6-dimethylbenzimidazole (DMB).</text>
</comment>
<dbReference type="InterPro" id="IPR036087">
    <property type="entry name" value="Nict_dMeBzImd_PRibTrfase_sf"/>
</dbReference>
<dbReference type="EMBL" id="CP072384">
    <property type="protein sequence ID" value="QUC07216.1"/>
    <property type="molecule type" value="Genomic_DNA"/>
</dbReference>
<comment type="catalytic activity">
    <reaction evidence="10 11">
        <text>5,6-dimethylbenzimidazole + nicotinate beta-D-ribonucleotide = alpha-ribazole 5'-phosphate + nicotinate + H(+)</text>
        <dbReference type="Rhea" id="RHEA:11196"/>
        <dbReference type="ChEBI" id="CHEBI:15378"/>
        <dbReference type="ChEBI" id="CHEBI:15890"/>
        <dbReference type="ChEBI" id="CHEBI:32544"/>
        <dbReference type="ChEBI" id="CHEBI:57502"/>
        <dbReference type="ChEBI" id="CHEBI:57918"/>
        <dbReference type="EC" id="2.4.2.21"/>
    </reaction>
</comment>
<dbReference type="SUPFAM" id="SSF52733">
    <property type="entry name" value="Nicotinate mononucleotide:5,6-dimethylbenzimidazole phosphoribosyltransferase (CobT)"/>
    <property type="match status" value="1"/>
</dbReference>
<dbReference type="RefSeq" id="WP_212321526.1">
    <property type="nucleotide sequence ID" value="NZ_AP024463.1"/>
</dbReference>
<dbReference type="InterPro" id="IPR017846">
    <property type="entry name" value="Nict_dMeBzImd_PRibTrfase_bact"/>
</dbReference>
<dbReference type="EC" id="2.4.2.21" evidence="4 11"/>
<evidence type="ECO:0000256" key="1">
    <source>
        <dbReference type="ARBA" id="ARBA00002197"/>
    </source>
</evidence>
<accession>A0ABX7Y2F6</accession>
<evidence type="ECO:0000313" key="12">
    <source>
        <dbReference type="EMBL" id="QUC07216.1"/>
    </source>
</evidence>
<evidence type="ECO:0000256" key="4">
    <source>
        <dbReference type="ARBA" id="ARBA00011991"/>
    </source>
</evidence>
<evidence type="ECO:0000313" key="13">
    <source>
        <dbReference type="Proteomes" id="UP000678513"/>
    </source>
</evidence>